<evidence type="ECO:0008006" key="3">
    <source>
        <dbReference type="Google" id="ProtNLM"/>
    </source>
</evidence>
<protein>
    <recommendedName>
        <fullName evidence="3">Antitoxin SocA-like Panacea domain-containing protein</fullName>
    </recommendedName>
</protein>
<name>A0ABM7JHS3_9MYCO</name>
<dbReference type="EMBL" id="AP022584">
    <property type="protein sequence ID" value="BBY13530.1"/>
    <property type="molecule type" value="Genomic_DNA"/>
</dbReference>
<keyword evidence="2" id="KW-1185">Reference proteome</keyword>
<organism evidence="1 2">
    <name type="scientific">Mycobacterium marseillense</name>
    <dbReference type="NCBI Taxonomy" id="701042"/>
    <lineage>
        <taxon>Bacteria</taxon>
        <taxon>Bacillati</taxon>
        <taxon>Actinomycetota</taxon>
        <taxon>Actinomycetes</taxon>
        <taxon>Mycobacteriales</taxon>
        <taxon>Mycobacteriaceae</taxon>
        <taxon>Mycobacterium</taxon>
        <taxon>Mycobacterium avium complex (MAC)</taxon>
    </lineage>
</organism>
<evidence type="ECO:0000313" key="1">
    <source>
        <dbReference type="EMBL" id="BBY13530.1"/>
    </source>
</evidence>
<proteinExistence type="predicted"/>
<dbReference type="Proteomes" id="UP000466831">
    <property type="component" value="Chromosome"/>
</dbReference>
<sequence>MLLRVNAYDVVLQLAKEVARELSARSGPPEVQGWFIHTLHESRWDDPEPAVPGHPAEWQSETRRLFLKADGELQVHREAFQQDFNEPLKEWSDVRPVTASELAALDENDKPFTFITNKLEQARWRGR</sequence>
<gene>
    <name evidence="1" type="ORF">MMARJ_42700</name>
</gene>
<reference evidence="1 2" key="1">
    <citation type="journal article" date="2019" name="Emerg. Microbes Infect.">
        <title>Comprehensive subspecies identification of 175 nontuberculous mycobacteria species based on 7547 genomic profiles.</title>
        <authorList>
            <person name="Matsumoto Y."/>
            <person name="Kinjo T."/>
            <person name="Motooka D."/>
            <person name="Nabeya D."/>
            <person name="Jung N."/>
            <person name="Uechi K."/>
            <person name="Horii T."/>
            <person name="Iida T."/>
            <person name="Fujita J."/>
            <person name="Nakamura S."/>
        </authorList>
    </citation>
    <scope>NUCLEOTIDE SEQUENCE [LARGE SCALE GENOMIC DNA]</scope>
    <source>
        <strain evidence="1 2">JCM 17324</strain>
    </source>
</reference>
<evidence type="ECO:0000313" key="2">
    <source>
        <dbReference type="Proteomes" id="UP000466831"/>
    </source>
</evidence>
<accession>A0ABM7JHS3</accession>